<dbReference type="EMBL" id="WWEO01000027">
    <property type="protein sequence ID" value="NCD67816.1"/>
    <property type="molecule type" value="Genomic_DNA"/>
</dbReference>
<reference evidence="1" key="2">
    <citation type="submission" date="2020-10" db="EMBL/GenBank/DDBJ databases">
        <title>Mucilaginibacter sp. nov., isolated from soil.</title>
        <authorList>
            <person name="Jeon C.O."/>
        </authorList>
    </citation>
    <scope>NUCLEOTIDE SEQUENCE</scope>
    <source>
        <strain evidence="1">R11</strain>
    </source>
</reference>
<evidence type="ECO:0008006" key="3">
    <source>
        <dbReference type="Google" id="ProtNLM"/>
    </source>
</evidence>
<organism evidence="1 2">
    <name type="scientific">Mucilaginibacter agri</name>
    <dbReference type="NCBI Taxonomy" id="2695265"/>
    <lineage>
        <taxon>Bacteria</taxon>
        <taxon>Pseudomonadati</taxon>
        <taxon>Bacteroidota</taxon>
        <taxon>Sphingobacteriia</taxon>
        <taxon>Sphingobacteriales</taxon>
        <taxon>Sphingobacteriaceae</taxon>
        <taxon>Mucilaginibacter</taxon>
    </lineage>
</organism>
<dbReference type="Gene3D" id="3.40.50.2000">
    <property type="entry name" value="Glycogen Phosphorylase B"/>
    <property type="match status" value="1"/>
</dbReference>
<protein>
    <recommendedName>
        <fullName evidence="3">Glycosyltransferase subfamily 4-like N-terminal domain-containing protein</fullName>
    </recommendedName>
</protein>
<gene>
    <name evidence="1" type="ORF">GSY63_00435</name>
</gene>
<sequence length="363" mass="40416">MRIAFICGSLEPGKDGVGDYTWRLAKSLHALGVQIAVIAANDSHIQTVIAEASDKAPQILRIPKIWTNSLRVKQIEAFLRIFNPDWVSLQYVIFSFHSKGLPVFFNNDLRGLLSGLKIHIMFHELWVGMDENAGLKHRLWGGVQKRMIGRLIGTLRPKQIDTNTDLYQAQLKSLGVDAGILPLFGNIPIVKKKQIQFLGNEIDLVLFGGIHHGAPVETFALEVANYSKKNNKRVTLHLLGRCGDEQKKWIYSWNAVGLQVKVWGAVSDARVSEILAASTAGVTTTPVSLVQKSGSVAAMQEHGLPVICVARDWVPRFVNQLSIPQNVLVYHKGNFDQLFRFFPIIPENNLEGVTKSMLLKLSN</sequence>
<name>A0A965ZDK3_9SPHI</name>
<comment type="caution">
    <text evidence="1">The sequence shown here is derived from an EMBL/GenBank/DDBJ whole genome shotgun (WGS) entry which is preliminary data.</text>
</comment>
<dbReference type="RefSeq" id="WP_166583855.1">
    <property type="nucleotide sequence ID" value="NZ_WWEO01000027.1"/>
</dbReference>
<dbReference type="Proteomes" id="UP000638732">
    <property type="component" value="Unassembled WGS sequence"/>
</dbReference>
<accession>A0A965ZDK3</accession>
<evidence type="ECO:0000313" key="1">
    <source>
        <dbReference type="EMBL" id="NCD67816.1"/>
    </source>
</evidence>
<keyword evidence="2" id="KW-1185">Reference proteome</keyword>
<reference evidence="1" key="1">
    <citation type="submission" date="2020-01" db="EMBL/GenBank/DDBJ databases">
        <authorList>
            <person name="Seo Y.L."/>
        </authorList>
    </citation>
    <scope>NUCLEOTIDE SEQUENCE</scope>
    <source>
        <strain evidence="1">R11</strain>
    </source>
</reference>
<dbReference type="SUPFAM" id="SSF53756">
    <property type="entry name" value="UDP-Glycosyltransferase/glycogen phosphorylase"/>
    <property type="match status" value="1"/>
</dbReference>
<proteinExistence type="predicted"/>
<dbReference type="AlphaFoldDB" id="A0A965ZDK3"/>
<evidence type="ECO:0000313" key="2">
    <source>
        <dbReference type="Proteomes" id="UP000638732"/>
    </source>
</evidence>